<feature type="domain" description="HTH tetR-type" evidence="7">
    <location>
        <begin position="119"/>
        <end position="179"/>
    </location>
</feature>
<comment type="caution">
    <text evidence="8">The sequence shown here is derived from an EMBL/GenBank/DDBJ whole genome shotgun (WGS) entry which is preliminary data.</text>
</comment>
<keyword evidence="3" id="KW-0804">Transcription</keyword>
<dbReference type="InterPro" id="IPR050109">
    <property type="entry name" value="HTH-type_TetR-like_transc_reg"/>
</dbReference>
<dbReference type="RefSeq" id="WP_229899759.1">
    <property type="nucleotide sequence ID" value="NZ_BMUT01000011.1"/>
</dbReference>
<dbReference type="PROSITE" id="PS50977">
    <property type="entry name" value="HTH_TETR_2"/>
    <property type="match status" value="1"/>
</dbReference>
<dbReference type="SUPFAM" id="SSF46689">
    <property type="entry name" value="Homeodomain-like"/>
    <property type="match status" value="1"/>
</dbReference>
<dbReference type="Gene3D" id="1.10.10.60">
    <property type="entry name" value="Homeodomain-like"/>
    <property type="match status" value="1"/>
</dbReference>
<evidence type="ECO:0000259" key="6">
    <source>
        <dbReference type="PROSITE" id="PS50949"/>
    </source>
</evidence>
<keyword evidence="1" id="KW-0805">Transcription regulation</keyword>
<evidence type="ECO:0000259" key="7">
    <source>
        <dbReference type="PROSITE" id="PS50977"/>
    </source>
</evidence>
<dbReference type="InterPro" id="IPR004111">
    <property type="entry name" value="Repressor_TetR_C"/>
</dbReference>
<feature type="compositionally biased region" description="Basic and acidic residues" evidence="5">
    <location>
        <begin position="77"/>
        <end position="90"/>
    </location>
</feature>
<feature type="region of interest" description="Disordered" evidence="5">
    <location>
        <begin position="68"/>
        <end position="118"/>
    </location>
</feature>
<dbReference type="Pfam" id="PF02909">
    <property type="entry name" value="TetR_C_1"/>
    <property type="match status" value="1"/>
</dbReference>
<evidence type="ECO:0000313" key="9">
    <source>
        <dbReference type="Proteomes" id="UP000659223"/>
    </source>
</evidence>
<dbReference type="EMBL" id="BMUT01000011">
    <property type="protein sequence ID" value="GGX98238.1"/>
    <property type="molecule type" value="Genomic_DNA"/>
</dbReference>
<evidence type="ECO:0000313" key="8">
    <source>
        <dbReference type="EMBL" id="GGX98238.1"/>
    </source>
</evidence>
<dbReference type="Proteomes" id="UP000659223">
    <property type="component" value="Unassembled WGS sequence"/>
</dbReference>
<dbReference type="Pfam" id="PF00392">
    <property type="entry name" value="GntR"/>
    <property type="match status" value="1"/>
</dbReference>
<evidence type="ECO:0000256" key="3">
    <source>
        <dbReference type="ARBA" id="ARBA00023163"/>
    </source>
</evidence>
<feature type="domain" description="HTH gntR-type" evidence="6">
    <location>
        <begin position="6"/>
        <end position="74"/>
    </location>
</feature>
<evidence type="ECO:0000256" key="4">
    <source>
        <dbReference type="PROSITE-ProRule" id="PRU00335"/>
    </source>
</evidence>
<dbReference type="InterPro" id="IPR001647">
    <property type="entry name" value="HTH_TetR"/>
</dbReference>
<dbReference type="Gene3D" id="1.10.10.10">
    <property type="entry name" value="Winged helix-like DNA-binding domain superfamily/Winged helix DNA-binding domain"/>
    <property type="match status" value="1"/>
</dbReference>
<dbReference type="PANTHER" id="PTHR30055">
    <property type="entry name" value="HTH-TYPE TRANSCRIPTIONAL REGULATOR RUTR"/>
    <property type="match status" value="1"/>
</dbReference>
<dbReference type="PANTHER" id="PTHR30055:SF151">
    <property type="entry name" value="TRANSCRIPTIONAL REGULATORY PROTEIN"/>
    <property type="match status" value="1"/>
</dbReference>
<dbReference type="CDD" id="cd07377">
    <property type="entry name" value="WHTH_GntR"/>
    <property type="match status" value="1"/>
</dbReference>
<proteinExistence type="predicted"/>
<dbReference type="PROSITE" id="PS50949">
    <property type="entry name" value="HTH_GNTR"/>
    <property type="match status" value="1"/>
</dbReference>
<dbReference type="SMART" id="SM00345">
    <property type="entry name" value="HTH_GNTR"/>
    <property type="match status" value="1"/>
</dbReference>
<dbReference type="InterPro" id="IPR009057">
    <property type="entry name" value="Homeodomain-like_sf"/>
</dbReference>
<reference evidence="9" key="1">
    <citation type="journal article" date="2019" name="Int. J. Syst. Evol. Microbiol.">
        <title>The Global Catalogue of Microorganisms (GCM) 10K type strain sequencing project: providing services to taxonomists for standard genome sequencing and annotation.</title>
        <authorList>
            <consortium name="The Broad Institute Genomics Platform"/>
            <consortium name="The Broad Institute Genome Sequencing Center for Infectious Disease"/>
            <person name="Wu L."/>
            <person name="Ma J."/>
        </authorList>
    </citation>
    <scope>NUCLEOTIDE SEQUENCE [LARGE SCALE GENOMIC DNA]</scope>
    <source>
        <strain evidence="9">JCM 4586</strain>
    </source>
</reference>
<dbReference type="InterPro" id="IPR036388">
    <property type="entry name" value="WH-like_DNA-bd_sf"/>
</dbReference>
<dbReference type="InterPro" id="IPR000524">
    <property type="entry name" value="Tscrpt_reg_HTH_GntR"/>
</dbReference>
<accession>A0ABQ2YX78</accession>
<dbReference type="Gene3D" id="1.10.357.10">
    <property type="entry name" value="Tetracycline Repressor, domain 2"/>
    <property type="match status" value="1"/>
</dbReference>
<gene>
    <name evidence="8" type="ORF">GCM10010324_50770</name>
</gene>
<keyword evidence="2 4" id="KW-0238">DNA-binding</keyword>
<evidence type="ECO:0000256" key="5">
    <source>
        <dbReference type="SAM" id="MobiDB-lite"/>
    </source>
</evidence>
<evidence type="ECO:0000256" key="1">
    <source>
        <dbReference type="ARBA" id="ARBA00023015"/>
    </source>
</evidence>
<dbReference type="SUPFAM" id="SSF48498">
    <property type="entry name" value="Tetracyclin repressor-like, C-terminal domain"/>
    <property type="match status" value="1"/>
</dbReference>
<organism evidence="8 9">
    <name type="scientific">Streptomyces hiroshimensis</name>
    <dbReference type="NCBI Taxonomy" id="66424"/>
    <lineage>
        <taxon>Bacteria</taxon>
        <taxon>Bacillati</taxon>
        <taxon>Actinomycetota</taxon>
        <taxon>Actinomycetes</taxon>
        <taxon>Kitasatosporales</taxon>
        <taxon>Streptomycetaceae</taxon>
        <taxon>Streptomyces</taxon>
    </lineage>
</organism>
<keyword evidence="9" id="KW-1185">Reference proteome</keyword>
<feature type="compositionally biased region" description="Low complexity" evidence="5">
    <location>
        <begin position="91"/>
        <end position="115"/>
    </location>
</feature>
<dbReference type="SUPFAM" id="SSF46785">
    <property type="entry name" value="Winged helix' DNA-binding domain"/>
    <property type="match status" value="1"/>
</dbReference>
<protein>
    <submittedName>
        <fullName evidence="8">GntR family transcriptional regulator</fullName>
    </submittedName>
</protein>
<name>A0ABQ2YX78_9ACTN</name>
<feature type="DNA-binding region" description="H-T-H motif" evidence="4">
    <location>
        <begin position="142"/>
        <end position="161"/>
    </location>
</feature>
<evidence type="ECO:0000256" key="2">
    <source>
        <dbReference type="ARBA" id="ARBA00023125"/>
    </source>
</evidence>
<dbReference type="InterPro" id="IPR036271">
    <property type="entry name" value="Tet_transcr_reg_TetR-rel_C_sf"/>
</dbReference>
<dbReference type="InterPro" id="IPR036390">
    <property type="entry name" value="WH_DNA-bd_sf"/>
</dbReference>
<sequence>MAGTSVPPYLRIAAELRRRIADGELAPGDRVPSTRRIAQDWDVALATATKVLTTLRQEGLVRARPRVGTVVAGPERPGAERPPRTPRPERAPQAAAAAPAPKNAAPKNAAAAPPGGEHELTRERIVRAAVGIADAEGLASLSMRGVAGRLGVAAMSPYRYVNSKDDLVLLMADAVLAELSYPEDAPAGWRQRLELGARALWAVHRRHPWLAHIGPLTRPLAVPRLIGYSEWMLGALDGHGLSATTMLDVNVLLYSYVQGTAVHLEREAQAASDSGLSGEEWMDSQAEAFDALTASGRYPVFAKVIGAFADSGEGEGGGESGGYDLRLDEVFELGLTSMLDGLTTLIEGPGARG</sequence>